<keyword evidence="1" id="KW-1133">Transmembrane helix</keyword>
<organism evidence="2 3">
    <name type="scientific">Phyllosticta capitalensis</name>
    <dbReference type="NCBI Taxonomy" id="121624"/>
    <lineage>
        <taxon>Eukaryota</taxon>
        <taxon>Fungi</taxon>
        <taxon>Dikarya</taxon>
        <taxon>Ascomycota</taxon>
        <taxon>Pezizomycotina</taxon>
        <taxon>Dothideomycetes</taxon>
        <taxon>Dothideomycetes incertae sedis</taxon>
        <taxon>Botryosphaeriales</taxon>
        <taxon>Phyllostictaceae</taxon>
        <taxon>Phyllosticta</taxon>
    </lineage>
</organism>
<reference evidence="2 3" key="1">
    <citation type="submission" date="2024-04" db="EMBL/GenBank/DDBJ databases">
        <title>Phyllosticta paracitricarpa is synonymous to the EU quarantine fungus P. citricarpa based on phylogenomic analyses.</title>
        <authorList>
            <consortium name="Lawrence Berkeley National Laboratory"/>
            <person name="Van Ingen-Buijs V.A."/>
            <person name="Van Westerhoven A.C."/>
            <person name="Haridas S."/>
            <person name="Skiadas P."/>
            <person name="Martin F."/>
            <person name="Groenewald J.Z."/>
            <person name="Crous P.W."/>
            <person name="Seidl M.F."/>
        </authorList>
    </citation>
    <scope>NUCLEOTIDE SEQUENCE [LARGE SCALE GENOMIC DNA]</scope>
    <source>
        <strain evidence="2 3">CBS 123374</strain>
    </source>
</reference>
<evidence type="ECO:0000313" key="3">
    <source>
        <dbReference type="Proteomes" id="UP001492380"/>
    </source>
</evidence>
<evidence type="ECO:0000256" key="1">
    <source>
        <dbReference type="SAM" id="Phobius"/>
    </source>
</evidence>
<comment type="caution">
    <text evidence="2">The sequence shown here is derived from an EMBL/GenBank/DDBJ whole genome shotgun (WGS) entry which is preliminary data.</text>
</comment>
<protein>
    <submittedName>
        <fullName evidence="2">Uncharacterized protein</fullName>
    </submittedName>
</protein>
<evidence type="ECO:0000313" key="2">
    <source>
        <dbReference type="EMBL" id="KAK8227065.1"/>
    </source>
</evidence>
<keyword evidence="3" id="KW-1185">Reference proteome</keyword>
<keyword evidence="1" id="KW-0472">Membrane</keyword>
<dbReference type="EMBL" id="JBBWRZ010000010">
    <property type="protein sequence ID" value="KAK8227065.1"/>
    <property type="molecule type" value="Genomic_DNA"/>
</dbReference>
<feature type="transmembrane region" description="Helical" evidence="1">
    <location>
        <begin position="240"/>
        <end position="264"/>
    </location>
</feature>
<keyword evidence="1" id="KW-0812">Transmembrane</keyword>
<accession>A0ABR1YDL7</accession>
<dbReference type="Proteomes" id="UP001492380">
    <property type="component" value="Unassembled WGS sequence"/>
</dbReference>
<sequence>MFATVAARAVSSIFTNAMTTRFTPPASCKTHWTYEAPYYNSVSNGILVQNQVKYEQGGIDTDCFPSGWRAGGRAYSIQVWSPGACPVSYTTVTEISDSGTTTGVCCYSSFAYYGTISTINYGGTNAENFVGCISTLPAGNVTRVPGLYDQHSLSTTQVTGPITMWAQALTIEYRLNDLALFPALTSSESSVVSTSSAVAAATPSSTFATATSAVTTSASTLPSHTSSKTSTPDLSTGAKVGIGFGVTLSALALLLAIFCAWKVLRRRELGSRASQNLHIDHKPLPLSDGPWRNVSIKSTDHIIHQLPADREPVELYGRSLDRPIYQLSAEPEPSELYGSTWQKEPFELSGSPLQKPKDCFNRLL</sequence>
<name>A0ABR1YDL7_9PEZI</name>
<gene>
    <name evidence="2" type="ORF">HDK90DRAFT_540697</name>
</gene>
<proteinExistence type="predicted"/>